<gene>
    <name evidence="1" type="ORF">OSH07_04880</name>
</gene>
<comment type="caution">
    <text evidence="1">The sequence shown here is derived from an EMBL/GenBank/DDBJ whole genome shotgun (WGS) entry which is preliminary data.</text>
</comment>
<dbReference type="Proteomes" id="UP001144805">
    <property type="component" value="Unassembled WGS sequence"/>
</dbReference>
<dbReference type="PANTHER" id="PTHR45947:SF3">
    <property type="entry name" value="SULFOQUINOVOSYL TRANSFERASE SQD2"/>
    <property type="match status" value="1"/>
</dbReference>
<dbReference type="SUPFAM" id="SSF53756">
    <property type="entry name" value="UDP-Glycosyltransferase/glycogen phosphorylase"/>
    <property type="match status" value="1"/>
</dbReference>
<keyword evidence="2" id="KW-1185">Reference proteome</keyword>
<name>A0A9X3IJG1_9HYPH</name>
<dbReference type="CDD" id="cd03801">
    <property type="entry name" value="GT4_PimA-like"/>
    <property type="match status" value="1"/>
</dbReference>
<evidence type="ECO:0000313" key="2">
    <source>
        <dbReference type="Proteomes" id="UP001144805"/>
    </source>
</evidence>
<reference evidence="1" key="1">
    <citation type="submission" date="2022-11" db="EMBL/GenBank/DDBJ databases">
        <title>Biodiversity and phylogenetic relationships of bacteria.</title>
        <authorList>
            <person name="Machado R.A.R."/>
            <person name="Bhat A."/>
            <person name="Loulou A."/>
            <person name="Kallel S."/>
        </authorList>
    </citation>
    <scope>NUCLEOTIDE SEQUENCE</scope>
    <source>
        <strain evidence="1">K-TC2</strain>
    </source>
</reference>
<organism evidence="1 2">
    <name type="scientific">Kaistia nematophila</name>
    <dbReference type="NCBI Taxonomy" id="2994654"/>
    <lineage>
        <taxon>Bacteria</taxon>
        <taxon>Pseudomonadati</taxon>
        <taxon>Pseudomonadota</taxon>
        <taxon>Alphaproteobacteria</taxon>
        <taxon>Hyphomicrobiales</taxon>
        <taxon>Kaistiaceae</taxon>
        <taxon>Kaistia</taxon>
    </lineage>
</organism>
<dbReference type="Gene3D" id="3.40.50.2000">
    <property type="entry name" value="Glycogen Phosphorylase B"/>
    <property type="match status" value="2"/>
</dbReference>
<evidence type="ECO:0000313" key="1">
    <source>
        <dbReference type="EMBL" id="MCX5568519.1"/>
    </source>
</evidence>
<accession>A0A9X3IJG1</accession>
<dbReference type="Pfam" id="PF13692">
    <property type="entry name" value="Glyco_trans_1_4"/>
    <property type="match status" value="1"/>
</dbReference>
<dbReference type="PANTHER" id="PTHR45947">
    <property type="entry name" value="SULFOQUINOVOSYL TRANSFERASE SQD2"/>
    <property type="match status" value="1"/>
</dbReference>
<dbReference type="RefSeq" id="WP_266337497.1">
    <property type="nucleotide sequence ID" value="NZ_JAPKNK010000002.1"/>
</dbReference>
<dbReference type="EMBL" id="JAPKNK010000002">
    <property type="protein sequence ID" value="MCX5568519.1"/>
    <property type="molecule type" value="Genomic_DNA"/>
</dbReference>
<dbReference type="GO" id="GO:0016757">
    <property type="term" value="F:glycosyltransferase activity"/>
    <property type="evidence" value="ECO:0007669"/>
    <property type="project" value="TreeGrafter"/>
</dbReference>
<dbReference type="InterPro" id="IPR050194">
    <property type="entry name" value="Glycosyltransferase_grp1"/>
</dbReference>
<proteinExistence type="predicted"/>
<protein>
    <submittedName>
        <fullName evidence="1">Glycosyltransferase family 4 protein</fullName>
    </submittedName>
</protein>
<dbReference type="AlphaFoldDB" id="A0A9X3IJG1"/>
<sequence>MTVVQDGSRLHYGLPLALAHSGILDTVHTDWFVWPRSAEAVFARLMHRFGGVTGRRLAARRCAGLDDSRVVAAGWPSLWERLRESRAELPEAIFARRSQAITRQVLADGWRNANVLAGFVRNVDPALAEAARRDELAVVLDQMIAPIAVELREEEHQAERWPEWWWPQRRDGADIMRDVEIRSWAAASHITCASDYVSNGLIAEGIDRDRISVIPYPVDAAALRYHDRRARRGPIVVGFVGAVSLRKGAPAFLEIARAFDPEVVSFVMVGPATVDPALIERRRGLVEIVGAVPRAEVRDWLNRFDLFLFPSACEGSAGAVLEAMATGLAVVTTPNSGTPVRDGLEGFVLGCDDIDGMIRRVEELVRDDDLRFRMGQAARRRVESLTVERYGKAWHDLLRRILAKTV</sequence>